<dbReference type="EMBL" id="CP071090">
    <property type="protein sequence ID" value="QSQ24145.1"/>
    <property type="molecule type" value="Genomic_DNA"/>
</dbReference>
<protein>
    <recommendedName>
        <fullName evidence="3">DUF4258 domain-containing protein</fullName>
    </recommendedName>
</protein>
<dbReference type="Proteomes" id="UP000662747">
    <property type="component" value="Chromosome"/>
</dbReference>
<sequence>MSCPVPPRAFTSTCHFLERRARIQLRDDVLDFILEFGARARAAGMTHVTVLERDLPAVWRSSSLARQARGWIVLLSDEERLITCYRRGDASRFIRRKPKHRMSRRVSGAQVLRA</sequence>
<evidence type="ECO:0000313" key="1">
    <source>
        <dbReference type="EMBL" id="QSQ24145.1"/>
    </source>
</evidence>
<evidence type="ECO:0008006" key="3">
    <source>
        <dbReference type="Google" id="ProtNLM"/>
    </source>
</evidence>
<reference evidence="1 2" key="1">
    <citation type="submission" date="2021-02" db="EMBL/GenBank/DDBJ databases">
        <title>De Novo genome assembly of isolated myxobacteria.</title>
        <authorList>
            <person name="Stevens D.C."/>
        </authorList>
    </citation>
    <scope>NUCLEOTIDE SEQUENCE [LARGE SCALE GENOMIC DNA]</scope>
    <source>
        <strain evidence="2">SCPEA02</strain>
    </source>
</reference>
<evidence type="ECO:0000313" key="2">
    <source>
        <dbReference type="Proteomes" id="UP000662747"/>
    </source>
</evidence>
<proteinExistence type="predicted"/>
<keyword evidence="2" id="KW-1185">Reference proteome</keyword>
<gene>
    <name evidence="1" type="ORF">JY651_03995</name>
</gene>
<dbReference type="RefSeq" id="WP_206725711.1">
    <property type="nucleotide sequence ID" value="NZ_CP071090.1"/>
</dbReference>
<organism evidence="1 2">
    <name type="scientific">Pyxidicoccus parkwayensis</name>
    <dbReference type="NCBI Taxonomy" id="2813578"/>
    <lineage>
        <taxon>Bacteria</taxon>
        <taxon>Pseudomonadati</taxon>
        <taxon>Myxococcota</taxon>
        <taxon>Myxococcia</taxon>
        <taxon>Myxococcales</taxon>
        <taxon>Cystobacterineae</taxon>
        <taxon>Myxococcaceae</taxon>
        <taxon>Pyxidicoccus</taxon>
    </lineage>
</organism>
<name>A0ABX7P1V9_9BACT</name>
<accession>A0ABX7P1V9</accession>